<proteinExistence type="predicted"/>
<dbReference type="AlphaFoldDB" id="A0A0A5GMT1"/>
<evidence type="ECO:0000313" key="2">
    <source>
        <dbReference type="Proteomes" id="UP000030528"/>
    </source>
</evidence>
<protein>
    <submittedName>
        <fullName evidence="1">Threonine dehydratase</fullName>
    </submittedName>
</protein>
<organism evidence="1 2">
    <name type="scientific">Pontibacillus halophilus JSM 076056 = DSM 19796</name>
    <dbReference type="NCBI Taxonomy" id="1385510"/>
    <lineage>
        <taxon>Bacteria</taxon>
        <taxon>Bacillati</taxon>
        <taxon>Bacillota</taxon>
        <taxon>Bacilli</taxon>
        <taxon>Bacillales</taxon>
        <taxon>Bacillaceae</taxon>
        <taxon>Pontibacillus</taxon>
    </lineage>
</organism>
<keyword evidence="2" id="KW-1185">Reference proteome</keyword>
<name>A0A0A5GMT1_9BACI</name>
<dbReference type="eggNOG" id="ENOG5033158">
    <property type="taxonomic scope" value="Bacteria"/>
</dbReference>
<accession>A0A0A5GMT1</accession>
<dbReference type="Proteomes" id="UP000030528">
    <property type="component" value="Unassembled WGS sequence"/>
</dbReference>
<gene>
    <name evidence="1" type="ORF">N781_17265</name>
</gene>
<comment type="caution">
    <text evidence="1">The sequence shown here is derived from an EMBL/GenBank/DDBJ whole genome shotgun (WGS) entry which is preliminary data.</text>
</comment>
<evidence type="ECO:0000313" key="1">
    <source>
        <dbReference type="EMBL" id="KGX92465.1"/>
    </source>
</evidence>
<sequence length="86" mass="10367">MDYYLKSKEGAYPCEITIDEDNGRYMIKKEDTSGEIFNTAQELIHWLENNWNREQFVNDKYFDRMMKELHEAYSTEIHVPPLVSKQ</sequence>
<dbReference type="RefSeq" id="WP_036769680.1">
    <property type="nucleotide sequence ID" value="NZ_AULI01000008.1"/>
</dbReference>
<dbReference type="EMBL" id="AVPE01000006">
    <property type="protein sequence ID" value="KGX92465.1"/>
    <property type="molecule type" value="Genomic_DNA"/>
</dbReference>
<dbReference type="STRING" id="1385510.GCA_000425205_01983"/>
<dbReference type="OrthoDB" id="2691866at2"/>
<reference evidence="1 2" key="1">
    <citation type="submission" date="2013-08" db="EMBL/GenBank/DDBJ databases">
        <authorList>
            <person name="Huang J."/>
            <person name="Wang G."/>
        </authorList>
    </citation>
    <scope>NUCLEOTIDE SEQUENCE [LARGE SCALE GENOMIC DNA]</scope>
    <source>
        <strain evidence="1 2">JSM 076056</strain>
    </source>
</reference>